<evidence type="ECO:0000256" key="2">
    <source>
        <dbReference type="ARBA" id="ARBA00022692"/>
    </source>
</evidence>
<dbReference type="STRING" id="439219.SAMN02910293_01237"/>
<keyword evidence="4 5" id="KW-0472">Membrane</keyword>
<feature type="transmembrane region" description="Helical" evidence="5">
    <location>
        <begin position="119"/>
        <end position="137"/>
    </location>
</feature>
<proteinExistence type="predicted"/>
<evidence type="ECO:0000256" key="3">
    <source>
        <dbReference type="ARBA" id="ARBA00022989"/>
    </source>
</evidence>
<keyword evidence="2 5" id="KW-0812">Transmembrane</keyword>
<evidence type="ECO:0000313" key="7">
    <source>
        <dbReference type="Proteomes" id="UP000182508"/>
    </source>
</evidence>
<evidence type="ECO:0000313" key="6">
    <source>
        <dbReference type="EMBL" id="SDB24838.1"/>
    </source>
</evidence>
<dbReference type="GO" id="GO:0016020">
    <property type="term" value="C:membrane"/>
    <property type="evidence" value="ECO:0007669"/>
    <property type="project" value="UniProtKB-SubCell"/>
</dbReference>
<name>A0A1G6BW53_9STRE</name>
<accession>A0A1G6BW53</accession>
<dbReference type="PANTHER" id="PTHR37306">
    <property type="entry name" value="COLICIN V PRODUCTION PROTEIN"/>
    <property type="match status" value="1"/>
</dbReference>
<sequence length="182" mass="20634">MLSLLILLILVWSFYIGYSRGIILQGFYTLGVILSFFVATRFYQKVAEAITLWVPYSNPAEGASVNFFKEVALFDLHYVYYAGVAFCLVFFASYLVMRLLGIFVHFAPIDYFDRTSAHLISGLLGVLVTLIFMSLGFSTLATIPMAFVQNLLYSNPFITFLINGFPILTALIKHFWVSMILK</sequence>
<evidence type="ECO:0000256" key="5">
    <source>
        <dbReference type="SAM" id="Phobius"/>
    </source>
</evidence>
<organism evidence="6 7">
    <name type="scientific">Streptococcus henryi</name>
    <dbReference type="NCBI Taxonomy" id="439219"/>
    <lineage>
        <taxon>Bacteria</taxon>
        <taxon>Bacillati</taxon>
        <taxon>Bacillota</taxon>
        <taxon>Bacilli</taxon>
        <taxon>Lactobacillales</taxon>
        <taxon>Streptococcaceae</taxon>
        <taxon>Streptococcus</taxon>
    </lineage>
</organism>
<evidence type="ECO:0000256" key="1">
    <source>
        <dbReference type="ARBA" id="ARBA00004141"/>
    </source>
</evidence>
<feature type="transmembrane region" description="Helical" evidence="5">
    <location>
        <begin position="78"/>
        <end position="107"/>
    </location>
</feature>
<protein>
    <submittedName>
        <fullName evidence="6">Uncharacterized membrane protein, required for colicin V production</fullName>
    </submittedName>
</protein>
<dbReference type="GO" id="GO:0009403">
    <property type="term" value="P:toxin biosynthetic process"/>
    <property type="evidence" value="ECO:0007669"/>
    <property type="project" value="InterPro"/>
</dbReference>
<dbReference type="EMBL" id="FMXP01000015">
    <property type="protein sequence ID" value="SDB24838.1"/>
    <property type="molecule type" value="Genomic_DNA"/>
</dbReference>
<dbReference type="InterPro" id="IPR003825">
    <property type="entry name" value="Colicin-V_CvpA"/>
</dbReference>
<reference evidence="6 7" key="1">
    <citation type="submission" date="2016-10" db="EMBL/GenBank/DDBJ databases">
        <authorList>
            <person name="de Groot N.N."/>
        </authorList>
    </citation>
    <scope>NUCLEOTIDE SEQUENCE [LARGE SCALE GENOMIC DNA]</scope>
    <source>
        <strain evidence="6 7">A-4</strain>
    </source>
</reference>
<dbReference type="PANTHER" id="PTHR37306:SF1">
    <property type="entry name" value="COLICIN V PRODUCTION PROTEIN"/>
    <property type="match status" value="1"/>
</dbReference>
<dbReference type="Pfam" id="PF02674">
    <property type="entry name" value="Colicin_V"/>
    <property type="match status" value="1"/>
</dbReference>
<dbReference type="AlphaFoldDB" id="A0A1G6BW53"/>
<dbReference type="Proteomes" id="UP000182508">
    <property type="component" value="Unassembled WGS sequence"/>
</dbReference>
<evidence type="ECO:0000256" key="4">
    <source>
        <dbReference type="ARBA" id="ARBA00023136"/>
    </source>
</evidence>
<keyword evidence="3 5" id="KW-1133">Transmembrane helix</keyword>
<dbReference type="eggNOG" id="COG1286">
    <property type="taxonomic scope" value="Bacteria"/>
</dbReference>
<comment type="subcellular location">
    <subcellularLocation>
        <location evidence="1">Membrane</location>
        <topology evidence="1">Multi-pass membrane protein</topology>
    </subcellularLocation>
</comment>
<keyword evidence="7" id="KW-1185">Reference proteome</keyword>
<dbReference type="RefSeq" id="WP_074486052.1">
    <property type="nucleotide sequence ID" value="NZ_FMXP01000015.1"/>
</dbReference>
<gene>
    <name evidence="6" type="ORF">SAMN02910293_01237</name>
</gene>
<feature type="transmembrane region" description="Helical" evidence="5">
    <location>
        <begin position="157"/>
        <end position="176"/>
    </location>
</feature>